<protein>
    <submittedName>
        <fullName evidence="1">Uncharacterized protein</fullName>
    </submittedName>
</protein>
<reference evidence="1" key="1">
    <citation type="journal article" date="2023" name="G3 (Bethesda)">
        <title>A reference genome for the long-term kleptoplast-retaining sea slug Elysia crispata morphotype clarki.</title>
        <authorList>
            <person name="Eastman K.E."/>
            <person name="Pendleton A.L."/>
            <person name="Shaikh M.A."/>
            <person name="Suttiyut T."/>
            <person name="Ogas R."/>
            <person name="Tomko P."/>
            <person name="Gavelis G."/>
            <person name="Widhalm J.R."/>
            <person name="Wisecaver J.H."/>
        </authorList>
    </citation>
    <scope>NUCLEOTIDE SEQUENCE</scope>
    <source>
        <strain evidence="1">ECLA1</strain>
    </source>
</reference>
<keyword evidence="2" id="KW-1185">Reference proteome</keyword>
<evidence type="ECO:0000313" key="1">
    <source>
        <dbReference type="EMBL" id="KAK3784229.1"/>
    </source>
</evidence>
<sequence>MNLKRRFFLLVPKDHGIWNTLRIVGADFTALVLTLDHRNTKFKNILTTKCPLSLPLKKIRFRTMCVSSYDLRNWAKLVIPEPWSSGGGGR</sequence>
<dbReference type="EMBL" id="JAWDGP010002298">
    <property type="protein sequence ID" value="KAK3784229.1"/>
    <property type="molecule type" value="Genomic_DNA"/>
</dbReference>
<comment type="caution">
    <text evidence="1">The sequence shown here is derived from an EMBL/GenBank/DDBJ whole genome shotgun (WGS) entry which is preliminary data.</text>
</comment>
<name>A0AAE1DV89_9GAST</name>
<evidence type="ECO:0000313" key="2">
    <source>
        <dbReference type="Proteomes" id="UP001283361"/>
    </source>
</evidence>
<dbReference type="Proteomes" id="UP001283361">
    <property type="component" value="Unassembled WGS sequence"/>
</dbReference>
<proteinExistence type="predicted"/>
<accession>A0AAE1DV89</accession>
<gene>
    <name evidence="1" type="ORF">RRG08_055758</name>
</gene>
<dbReference type="AlphaFoldDB" id="A0AAE1DV89"/>
<organism evidence="1 2">
    <name type="scientific">Elysia crispata</name>
    <name type="common">lettuce slug</name>
    <dbReference type="NCBI Taxonomy" id="231223"/>
    <lineage>
        <taxon>Eukaryota</taxon>
        <taxon>Metazoa</taxon>
        <taxon>Spiralia</taxon>
        <taxon>Lophotrochozoa</taxon>
        <taxon>Mollusca</taxon>
        <taxon>Gastropoda</taxon>
        <taxon>Heterobranchia</taxon>
        <taxon>Euthyneura</taxon>
        <taxon>Panpulmonata</taxon>
        <taxon>Sacoglossa</taxon>
        <taxon>Placobranchoidea</taxon>
        <taxon>Plakobranchidae</taxon>
        <taxon>Elysia</taxon>
    </lineage>
</organism>